<dbReference type="OrthoDB" id="757707at2"/>
<dbReference type="AlphaFoldDB" id="A0A2V4C8I5"/>
<name>A0A2V4C8I5_9FLAO</name>
<evidence type="ECO:0000313" key="1">
    <source>
        <dbReference type="EMBL" id="PXY42514.1"/>
    </source>
</evidence>
<proteinExistence type="predicted"/>
<gene>
    <name evidence="1" type="ORF">DMB65_00355</name>
</gene>
<accession>A0A2V4C8I5</accession>
<dbReference type="EMBL" id="QJHK01000001">
    <property type="protein sequence ID" value="PXY42514.1"/>
    <property type="molecule type" value="Genomic_DNA"/>
</dbReference>
<evidence type="ECO:0000313" key="2">
    <source>
        <dbReference type="Proteomes" id="UP000247903"/>
    </source>
</evidence>
<comment type="caution">
    <text evidence="1">The sequence shown here is derived from an EMBL/GenBank/DDBJ whole genome shotgun (WGS) entry which is preliminary data.</text>
</comment>
<dbReference type="RefSeq" id="WP_110304694.1">
    <property type="nucleotide sequence ID" value="NZ_QJHK01000001.1"/>
</dbReference>
<keyword evidence="2" id="KW-1185">Reference proteome</keyword>
<protein>
    <submittedName>
        <fullName evidence="1">Uncharacterized protein</fullName>
    </submittedName>
</protein>
<sequence length="211" mass="25375">MTEELQIKIKRSFLDNYKRNLHLHPDFISFEENDSARNSITSFTTNEIKEFRYGVVLYQYDIVFGREFQLYIRNFDNEILKINFKSYFGIKKHEYHELYAKIINTLWNLYFKQKVHAFIKDFEEGKSFYIGDVNVNSEGVVISISKLLKQEKKLILWNDVGIKKYTTYISIYSLENSLDFNRGYSYKEDWNTFVLWNVIENIIANKNINND</sequence>
<dbReference type="Proteomes" id="UP000247903">
    <property type="component" value="Unassembled WGS sequence"/>
</dbReference>
<reference evidence="1 2" key="1">
    <citation type="submission" date="2018-05" db="EMBL/GenBank/DDBJ databases">
        <title>Flavobacterium sp. strain IMCC34759, incomplete genome.</title>
        <authorList>
            <person name="Joung Y."/>
            <person name="Cho J."/>
        </authorList>
    </citation>
    <scope>NUCLEOTIDE SEQUENCE [LARGE SCALE GENOMIC DNA]</scope>
    <source>
        <strain evidence="1 2">IMCC34759</strain>
    </source>
</reference>
<organism evidence="1 2">
    <name type="scientific">Flavobacterium cheongpyeongense</name>
    <dbReference type="NCBI Taxonomy" id="2212651"/>
    <lineage>
        <taxon>Bacteria</taxon>
        <taxon>Pseudomonadati</taxon>
        <taxon>Bacteroidota</taxon>
        <taxon>Flavobacteriia</taxon>
        <taxon>Flavobacteriales</taxon>
        <taxon>Flavobacteriaceae</taxon>
        <taxon>Flavobacterium</taxon>
    </lineage>
</organism>